<keyword evidence="3" id="KW-1185">Reference proteome</keyword>
<proteinExistence type="predicted"/>
<evidence type="ECO:0000313" key="2">
    <source>
        <dbReference type="EMBL" id="KAK7037375.1"/>
    </source>
</evidence>
<comment type="caution">
    <text evidence="2">The sequence shown here is derived from an EMBL/GenBank/DDBJ whole genome shotgun (WGS) entry which is preliminary data.</text>
</comment>
<name>A0AAW0CD57_9AGAR</name>
<evidence type="ECO:0000256" key="1">
    <source>
        <dbReference type="SAM" id="MobiDB-lite"/>
    </source>
</evidence>
<feature type="compositionally biased region" description="Basic and acidic residues" evidence="1">
    <location>
        <begin position="89"/>
        <end position="99"/>
    </location>
</feature>
<dbReference type="Proteomes" id="UP001383192">
    <property type="component" value="Unassembled WGS sequence"/>
</dbReference>
<organism evidence="2 3">
    <name type="scientific">Paramarasmius palmivorus</name>
    <dbReference type="NCBI Taxonomy" id="297713"/>
    <lineage>
        <taxon>Eukaryota</taxon>
        <taxon>Fungi</taxon>
        <taxon>Dikarya</taxon>
        <taxon>Basidiomycota</taxon>
        <taxon>Agaricomycotina</taxon>
        <taxon>Agaricomycetes</taxon>
        <taxon>Agaricomycetidae</taxon>
        <taxon>Agaricales</taxon>
        <taxon>Marasmiineae</taxon>
        <taxon>Marasmiaceae</taxon>
        <taxon>Paramarasmius</taxon>
    </lineage>
</organism>
<dbReference type="AlphaFoldDB" id="A0AAW0CD57"/>
<accession>A0AAW0CD57</accession>
<dbReference type="EMBL" id="JAYKXP010000047">
    <property type="protein sequence ID" value="KAK7037375.1"/>
    <property type="molecule type" value="Genomic_DNA"/>
</dbReference>
<reference evidence="2 3" key="1">
    <citation type="submission" date="2024-01" db="EMBL/GenBank/DDBJ databases">
        <title>A draft genome for a cacao thread blight-causing isolate of Paramarasmius palmivorus.</title>
        <authorList>
            <person name="Baruah I.K."/>
            <person name="Bukari Y."/>
            <person name="Amoako-Attah I."/>
            <person name="Meinhardt L.W."/>
            <person name="Bailey B.A."/>
            <person name="Cohen S.P."/>
        </authorList>
    </citation>
    <scope>NUCLEOTIDE SEQUENCE [LARGE SCALE GENOMIC DNA]</scope>
    <source>
        <strain evidence="2 3">GH-12</strain>
    </source>
</reference>
<sequence length="119" mass="13584">MSLSMDLSKHGLKSVLKTWSRNIFSTWTVPQLRYQEVIGLGMDSGSSGAEEDPSLLFRGIDSPLYLQFLPDAEKQRIYVATQTADDEEVVRTPDQELHEKPRRKPGRDYEDSGARRLRS</sequence>
<gene>
    <name evidence="2" type="ORF">VNI00_011125</name>
</gene>
<protein>
    <submittedName>
        <fullName evidence="2">Uncharacterized protein</fullName>
    </submittedName>
</protein>
<feature type="compositionally biased region" description="Basic and acidic residues" evidence="1">
    <location>
        <begin position="106"/>
        <end position="119"/>
    </location>
</feature>
<feature type="region of interest" description="Disordered" evidence="1">
    <location>
        <begin position="84"/>
        <end position="119"/>
    </location>
</feature>
<evidence type="ECO:0000313" key="3">
    <source>
        <dbReference type="Proteomes" id="UP001383192"/>
    </source>
</evidence>